<sequence length="573" mass="64194">GLTGGNGFLSVWITPDLRRRPPTINSHPSHIVLAVMSFRFRLSLIVSAAALVAVFLAHAYDDEHPAHSSPPSINNPYPDLPSSSLLNSELIVKNAHIIPIGGDFCKKVQQTKVTKIFLQEVESLTGQFRQATCELVEVAHIFNGMCDDMDLGWKTLHLYPSFSSLKATQSVSNDLRLCGLPSNFRAYFDQFIFILPKPVPTIAFKLINMMLNTFLNFDDYLTEMKVFKCYSNNNKGESALPKTTENILYPLGNTGIPTILQSLMPELQSAAQKIVDSVHPKVAGFVRLNICRIFWIVCLKHNGHEPWDRHIQSKGLNPHRNFSPHRAFSKAVPATCCSNWIVPLAIRRIFRTVRSHLKGSKGFETWKGRYQQLNPALKAARSTHSPNWVAPLTVRRNFYNVCSLLKGSKSSNTGICSYSTSKLPRAIALPDADEDAISNSVNARIIKLMSPLVKMAKICDDETLVEFDKEILVKSKDTNNRSDHSFWSKNILSPISVPDGEHFPDSSMPKLLNQMSKQLQAEAGTLSDSFRDNHKFFVDKTICTILPENGQLSGHINSDDCQHVKDIVSQRRL</sequence>
<evidence type="ECO:0000313" key="1">
    <source>
        <dbReference type="EMBL" id="CRZ00821.1"/>
    </source>
</evidence>
<dbReference type="EMBL" id="HACM01000379">
    <property type="protein sequence ID" value="CRZ00821.1"/>
    <property type="molecule type" value="Transcribed_RNA"/>
</dbReference>
<accession>A0A0H5QHN5</accession>
<protein>
    <submittedName>
        <fullName evidence="1">Uncharacterized protein</fullName>
    </submittedName>
</protein>
<name>A0A0H5QHN5_9EUKA</name>
<feature type="non-terminal residue" evidence="1">
    <location>
        <position position="1"/>
    </location>
</feature>
<proteinExistence type="predicted"/>
<organism evidence="1">
    <name type="scientific">Spongospora subterranea</name>
    <dbReference type="NCBI Taxonomy" id="70186"/>
    <lineage>
        <taxon>Eukaryota</taxon>
        <taxon>Sar</taxon>
        <taxon>Rhizaria</taxon>
        <taxon>Endomyxa</taxon>
        <taxon>Phytomyxea</taxon>
        <taxon>Plasmodiophorida</taxon>
        <taxon>Plasmodiophoridae</taxon>
        <taxon>Spongospora</taxon>
    </lineage>
</organism>
<reference evidence="1" key="1">
    <citation type="submission" date="2015-04" db="EMBL/GenBank/DDBJ databases">
        <title>The genome sequence of the plant pathogenic Rhizarian Plasmodiophora brassicae reveals insights in its biotrophic life cycle and the origin of chitin synthesis.</title>
        <authorList>
            <person name="Schwelm A."/>
            <person name="Fogelqvist J."/>
            <person name="Knaust A."/>
            <person name="Julke S."/>
            <person name="Lilja T."/>
            <person name="Dhandapani V."/>
            <person name="Bonilla-Rosso G."/>
            <person name="Karlsson M."/>
            <person name="Shevchenko A."/>
            <person name="Choi S.R."/>
            <person name="Kim H.G."/>
            <person name="Park J.Y."/>
            <person name="Lim Y.P."/>
            <person name="Ludwig-Muller J."/>
            <person name="Dixelius C."/>
        </authorList>
    </citation>
    <scope>NUCLEOTIDE SEQUENCE</scope>
    <source>
        <tissue evidence="1">Potato root galls</tissue>
    </source>
</reference>
<dbReference type="AlphaFoldDB" id="A0A0H5QHN5"/>